<evidence type="ECO:0000313" key="2">
    <source>
        <dbReference type="Proteomes" id="UP000014174"/>
    </source>
</evidence>
<dbReference type="EMBL" id="AQPN01000012">
    <property type="protein sequence ID" value="EOR96426.1"/>
    <property type="molecule type" value="Genomic_DNA"/>
</dbReference>
<dbReference type="AlphaFoldDB" id="R9GXD5"/>
<gene>
    <name evidence="1" type="ORF">ADIARSV_0329</name>
</gene>
<proteinExistence type="predicted"/>
<protein>
    <submittedName>
        <fullName evidence="1">Uncharacterized protein</fullName>
    </submittedName>
</protein>
<keyword evidence="2" id="KW-1185">Reference proteome</keyword>
<comment type="caution">
    <text evidence="1">The sequence shown here is derived from an EMBL/GenBank/DDBJ whole genome shotgun (WGS) entry which is preliminary data.</text>
</comment>
<accession>R9GXD5</accession>
<reference evidence="1 2" key="1">
    <citation type="journal article" date="2013" name="Genome Announc.">
        <title>Draft Genome Sequence of Arcticibacter svalbardensis Strain MN12-7T, a Member of the Family Sphingobacteriaceae Isolated from an Arctic Soil Sample.</title>
        <authorList>
            <person name="Shivaji S."/>
            <person name="Ara S."/>
            <person name="Prasad S."/>
            <person name="Manasa B.P."/>
            <person name="Begum Z."/>
            <person name="Singh A."/>
            <person name="Kumar Pinnaka A."/>
        </authorList>
    </citation>
    <scope>NUCLEOTIDE SEQUENCE [LARGE SCALE GENOMIC DNA]</scope>
    <source>
        <strain evidence="1 2">MN12-7</strain>
    </source>
</reference>
<name>R9GXD5_9SPHI</name>
<organism evidence="1 2">
    <name type="scientific">Arcticibacter svalbardensis MN12-7</name>
    <dbReference type="NCBI Taxonomy" id="1150600"/>
    <lineage>
        <taxon>Bacteria</taxon>
        <taxon>Pseudomonadati</taxon>
        <taxon>Bacteroidota</taxon>
        <taxon>Sphingobacteriia</taxon>
        <taxon>Sphingobacteriales</taxon>
        <taxon>Sphingobacteriaceae</taxon>
        <taxon>Arcticibacter</taxon>
    </lineage>
</organism>
<dbReference type="Proteomes" id="UP000014174">
    <property type="component" value="Unassembled WGS sequence"/>
</dbReference>
<sequence length="38" mass="4103">MTQSGSPYDNAVSERVNGILKSDFGLNTSFDYYAKAVG</sequence>
<evidence type="ECO:0000313" key="1">
    <source>
        <dbReference type="EMBL" id="EOR96426.1"/>
    </source>
</evidence>